<reference evidence="1" key="1">
    <citation type="submission" date="2020-04" db="EMBL/GenBank/DDBJ databases">
        <authorList>
            <person name="Alioto T."/>
            <person name="Alioto T."/>
            <person name="Gomez Garrido J."/>
        </authorList>
    </citation>
    <scope>NUCLEOTIDE SEQUENCE</scope>
    <source>
        <strain evidence="1">A484AB</strain>
    </source>
</reference>
<organism evidence="1 2">
    <name type="scientific">Paramuricea clavata</name>
    <name type="common">Red gorgonian</name>
    <name type="synonym">Violescent sea-whip</name>
    <dbReference type="NCBI Taxonomy" id="317549"/>
    <lineage>
        <taxon>Eukaryota</taxon>
        <taxon>Metazoa</taxon>
        <taxon>Cnidaria</taxon>
        <taxon>Anthozoa</taxon>
        <taxon>Octocorallia</taxon>
        <taxon>Malacalcyonacea</taxon>
        <taxon>Plexauridae</taxon>
        <taxon>Paramuricea</taxon>
    </lineage>
</organism>
<evidence type="ECO:0000313" key="2">
    <source>
        <dbReference type="Proteomes" id="UP001152795"/>
    </source>
</evidence>
<comment type="caution">
    <text evidence="1">The sequence shown here is derived from an EMBL/GenBank/DDBJ whole genome shotgun (WGS) entry which is preliminary data.</text>
</comment>
<accession>A0A6S7I4A6</accession>
<dbReference type="Proteomes" id="UP001152795">
    <property type="component" value="Unassembled WGS sequence"/>
</dbReference>
<dbReference type="PANTHER" id="PTHR46704:SF9">
    <property type="entry name" value="BHLH DOMAIN-CONTAINING PROTEIN"/>
    <property type="match status" value="1"/>
</dbReference>
<sequence>MEVSKTVRTIKPPETDILPYLLVKKGLPSLFSHKDELVLDNNSHLQHQSDGRIFDFAYILSKLHPARNGVILPSWTAFNTKTNQTIPTQSTIGYLPVIDASVTDLATVNTILGRSVLICKELQLPQIVLVFDEAIYAKAQMIRWNHEEYLNKTVIRLDVSFNIAKNWTVQRQSSYGFSSVACDQTIEQTLNRDSKVKGGLVGITLNCGAMHRWILGQAERAVIMRQCESMANVSDIPRDRKDLDKTRIKSDEDAVVEVIHTIDAFVNPFENDHTELVHLASGKVATNAVASDMTNMFERGEKAALDFMNTKVLCSKPDIYAAIKKTNLKTFSQMSTKVNSKNRKGDVVAVKNSKKLFAKMLLIARSRDVDMKEVLQCSLRPFPLPLATSDGNLVKTAKSKLLHLIENRTTDHLLDRIEGDKVLYWMLWQYFKPSKLPHLHLSIKDFERAIRGERGTQLIKIYSSLQNVPRQWKKFITAGENKEELIKFLFKSWSEECDPQLLRGVEVFIAHESQCHQVVALQNTIACHEVEDLACDHEEADTRMLAHAKSASAEYSSIIIKSPDTDVFIIALNAGLSIRADLYFETGSKDKRRIISISKVKENLGDLWSAALIGFHSFTGCDTTSAFFGKGKSSALKIAMESEEYALAFSNLGNELDVPSSMKAVLKTFVCHLYGAENQSDVNLVRYLLFKGGKFDEELLPPKRGFFGAACEEASEFPVFYLEACNELHDGCTQFLWTRMGDR</sequence>
<dbReference type="AlphaFoldDB" id="A0A6S7I4A6"/>
<protein>
    <submittedName>
        <fullName evidence="1">Uncharacterized protein</fullName>
    </submittedName>
</protein>
<name>A0A6S7I4A6_PARCT</name>
<evidence type="ECO:0000313" key="1">
    <source>
        <dbReference type="EMBL" id="CAB4011413.1"/>
    </source>
</evidence>
<dbReference type="OrthoDB" id="6021232at2759"/>
<dbReference type="PANTHER" id="PTHR46704">
    <property type="entry name" value="CXC DOMAIN-CONTAINING PROTEIN-RELATED"/>
    <property type="match status" value="1"/>
</dbReference>
<gene>
    <name evidence="1" type="ORF">PACLA_8A000829</name>
</gene>
<proteinExistence type="predicted"/>
<dbReference type="EMBL" id="CACRXK020007137">
    <property type="protein sequence ID" value="CAB4011413.1"/>
    <property type="molecule type" value="Genomic_DNA"/>
</dbReference>
<keyword evidence="2" id="KW-1185">Reference proteome</keyword>